<dbReference type="PANTHER" id="PTHR43793">
    <property type="entry name" value="FAD SYNTHASE"/>
    <property type="match status" value="1"/>
</dbReference>
<dbReference type="Gene3D" id="3.40.50.620">
    <property type="entry name" value="HUPs"/>
    <property type="match status" value="1"/>
</dbReference>
<evidence type="ECO:0000259" key="3">
    <source>
        <dbReference type="Pfam" id="PF01467"/>
    </source>
</evidence>
<dbReference type="EMBL" id="JAWCTQ010000008">
    <property type="protein sequence ID" value="MDT9682288.1"/>
    <property type="molecule type" value="Genomic_DNA"/>
</dbReference>
<keyword evidence="1" id="KW-0808">Transferase</keyword>
<feature type="domain" description="Cytidyltransferase-like" evidence="3">
    <location>
        <begin position="8"/>
        <end position="132"/>
    </location>
</feature>
<dbReference type="Pfam" id="PF01467">
    <property type="entry name" value="CTP_transf_like"/>
    <property type="match status" value="1"/>
</dbReference>
<proteinExistence type="predicted"/>
<dbReference type="NCBIfam" id="TIGR00125">
    <property type="entry name" value="cyt_tran_rel"/>
    <property type="match status" value="1"/>
</dbReference>
<protein>
    <submittedName>
        <fullName evidence="4">Adenylyltransferase/cytidyltransferase family protein</fullName>
    </submittedName>
</protein>
<keyword evidence="2 4" id="KW-0548">Nucleotidyltransferase</keyword>
<reference evidence="4 5" key="1">
    <citation type="submission" date="2023-09" db="EMBL/GenBank/DDBJ databases">
        <title>Streptomyces sp. nov.: A antagonism against Alternaria gaisen Producing Streptochlin, Isolated from Tamarix root soil.</title>
        <authorList>
            <person name="Chen Y."/>
        </authorList>
    </citation>
    <scope>NUCLEOTIDE SEQUENCE [LARGE SCALE GENOMIC DNA]</scope>
    <source>
        <strain evidence="4 5">TRM76323</strain>
    </source>
</reference>
<dbReference type="InterPro" id="IPR050385">
    <property type="entry name" value="Archaeal_FAD_synthase"/>
</dbReference>
<name>A0ABU3QIE6_9ACTN</name>
<keyword evidence="5" id="KW-1185">Reference proteome</keyword>
<dbReference type="InterPro" id="IPR004821">
    <property type="entry name" value="Cyt_trans-like"/>
</dbReference>
<comment type="caution">
    <text evidence="4">The sequence shown here is derived from an EMBL/GenBank/DDBJ whole genome shotgun (WGS) entry which is preliminary data.</text>
</comment>
<sequence length="139" mass="15628">MSHIIGYASGVFDLFHIGHLNLLKNARAQCDHLVAGVLTDEVASHKGHTPVMPLLERMEIVSSIKCVDAVVVDNTLEKMEAWQQVGFHRLFKGDDWKGTPRGARWERDFAAVGVEVVYLPYTMHVSSSKLRQLIQYLSP</sequence>
<accession>A0ABU3QIE6</accession>
<dbReference type="InterPro" id="IPR014729">
    <property type="entry name" value="Rossmann-like_a/b/a_fold"/>
</dbReference>
<evidence type="ECO:0000313" key="5">
    <source>
        <dbReference type="Proteomes" id="UP001250181"/>
    </source>
</evidence>
<gene>
    <name evidence="4" type="ORF">RND61_09395</name>
</gene>
<evidence type="ECO:0000256" key="2">
    <source>
        <dbReference type="ARBA" id="ARBA00022695"/>
    </source>
</evidence>
<dbReference type="PANTHER" id="PTHR43793:SF1">
    <property type="entry name" value="FAD SYNTHASE"/>
    <property type="match status" value="1"/>
</dbReference>
<dbReference type="Proteomes" id="UP001250181">
    <property type="component" value="Unassembled WGS sequence"/>
</dbReference>
<dbReference type="SUPFAM" id="SSF52374">
    <property type="entry name" value="Nucleotidylyl transferase"/>
    <property type="match status" value="1"/>
</dbReference>
<organism evidence="4 5">
    <name type="scientific">Streptomyces tamarix</name>
    <dbReference type="NCBI Taxonomy" id="3078565"/>
    <lineage>
        <taxon>Bacteria</taxon>
        <taxon>Bacillati</taxon>
        <taxon>Actinomycetota</taxon>
        <taxon>Actinomycetes</taxon>
        <taxon>Kitasatosporales</taxon>
        <taxon>Streptomycetaceae</taxon>
        <taxon>Streptomyces</taxon>
    </lineage>
</organism>
<dbReference type="GO" id="GO:0016779">
    <property type="term" value="F:nucleotidyltransferase activity"/>
    <property type="evidence" value="ECO:0007669"/>
    <property type="project" value="UniProtKB-KW"/>
</dbReference>
<evidence type="ECO:0000313" key="4">
    <source>
        <dbReference type="EMBL" id="MDT9682288.1"/>
    </source>
</evidence>
<evidence type="ECO:0000256" key="1">
    <source>
        <dbReference type="ARBA" id="ARBA00022679"/>
    </source>
</evidence>